<feature type="domain" description="Spindle pole body-associated protein cut12" evidence="2">
    <location>
        <begin position="1"/>
        <end position="45"/>
    </location>
</feature>
<dbReference type="EMBL" id="KQ964248">
    <property type="protein sequence ID" value="KXJ93019.1"/>
    <property type="molecule type" value="Genomic_DNA"/>
</dbReference>
<organism evidence="3 4">
    <name type="scientific">Microdochium bolleyi</name>
    <dbReference type="NCBI Taxonomy" id="196109"/>
    <lineage>
        <taxon>Eukaryota</taxon>
        <taxon>Fungi</taxon>
        <taxon>Dikarya</taxon>
        <taxon>Ascomycota</taxon>
        <taxon>Pezizomycotina</taxon>
        <taxon>Sordariomycetes</taxon>
        <taxon>Xylariomycetidae</taxon>
        <taxon>Xylariales</taxon>
        <taxon>Microdochiaceae</taxon>
        <taxon>Microdochium</taxon>
    </lineage>
</organism>
<reference evidence="4" key="1">
    <citation type="submission" date="2016-02" db="EMBL/GenBank/DDBJ databases">
        <title>Draft genome sequence of Microdochium bolleyi, a fungal endophyte of beachgrass.</title>
        <authorList>
            <consortium name="DOE Joint Genome Institute"/>
            <person name="David A.S."/>
            <person name="May G."/>
            <person name="Haridas S."/>
            <person name="Lim J."/>
            <person name="Wang M."/>
            <person name="Labutti K."/>
            <person name="Lipzen A."/>
            <person name="Barry K."/>
            <person name="Grigoriev I.V."/>
        </authorList>
    </citation>
    <scope>NUCLEOTIDE SEQUENCE [LARGE SCALE GENOMIC DNA]</scope>
    <source>
        <strain evidence="4">J235TASD1</strain>
    </source>
</reference>
<dbReference type="InterPro" id="IPR021589">
    <property type="entry name" value="Cut12"/>
</dbReference>
<accession>A0A136J7B6</accession>
<feature type="region of interest" description="Disordered" evidence="1">
    <location>
        <begin position="91"/>
        <end position="117"/>
    </location>
</feature>
<sequence length="424" mass="48901">MTALVKYKHLAKSYAKQKDSESLQLARQLKEEQEKVADLERRLKAAYGPGSDNQTRKDKDREESALVRELGKQTALAVEYRDRIRELEAALKDKIGESDTDQARRRQTQTSPRDEQTLLELNRELRRVKSELKQMENLRAENERLKTAIDAAKERLAKDDESKTSDGAAERARARELGTQLREVKEELRNEKSELRKIKREYETLKKDAKLRTVEAMQVLQEKNERISKLEEEIRAAKKERESTRRQSTLDEALAKHHKITRDFETDLLTRTKASGDIRSPRRPQRALSVEDFTLDQTAQFDMMPYSSRARVKSDAREQRPSREHLSQPRTTTHATAPANRNAYDNDNWTLSQPQSKDSKAYEAENDQALTELLNDAGFKTNRQAVQNVSSDKYARSKYQNSTAPGEDITSRRETRGASRTANP</sequence>
<dbReference type="Proteomes" id="UP000070501">
    <property type="component" value="Unassembled WGS sequence"/>
</dbReference>
<dbReference type="OrthoDB" id="5383703at2759"/>
<feature type="compositionally biased region" description="Basic and acidic residues" evidence="1">
    <location>
        <begin position="312"/>
        <end position="327"/>
    </location>
</feature>
<evidence type="ECO:0000256" key="1">
    <source>
        <dbReference type="SAM" id="MobiDB-lite"/>
    </source>
</evidence>
<dbReference type="InParanoid" id="A0A136J7B6"/>
<feature type="compositionally biased region" description="Basic and acidic residues" evidence="1">
    <location>
        <begin position="54"/>
        <end position="68"/>
    </location>
</feature>
<feature type="non-terminal residue" evidence="3">
    <location>
        <position position="424"/>
    </location>
</feature>
<feature type="compositionally biased region" description="Basic and acidic residues" evidence="1">
    <location>
        <begin position="91"/>
        <end position="104"/>
    </location>
</feature>
<dbReference type="STRING" id="196109.A0A136J7B6"/>
<feature type="compositionally biased region" description="Polar residues" evidence="1">
    <location>
        <begin position="343"/>
        <end position="356"/>
    </location>
</feature>
<evidence type="ECO:0000259" key="2">
    <source>
        <dbReference type="Pfam" id="PF11500"/>
    </source>
</evidence>
<feature type="region of interest" description="Disordered" evidence="1">
    <location>
        <begin position="40"/>
        <end position="68"/>
    </location>
</feature>
<feature type="region of interest" description="Disordered" evidence="1">
    <location>
        <begin position="301"/>
        <end position="367"/>
    </location>
</feature>
<evidence type="ECO:0000313" key="3">
    <source>
        <dbReference type="EMBL" id="KXJ93019.1"/>
    </source>
</evidence>
<gene>
    <name evidence="3" type="ORF">Micbo1qcDRAFT_160920</name>
</gene>
<proteinExistence type="predicted"/>
<dbReference type="Pfam" id="PF11500">
    <property type="entry name" value="Cut12"/>
    <property type="match status" value="1"/>
</dbReference>
<dbReference type="AlphaFoldDB" id="A0A136J7B6"/>
<protein>
    <recommendedName>
        <fullName evidence="2">Spindle pole body-associated protein cut12 domain-containing protein</fullName>
    </recommendedName>
</protein>
<name>A0A136J7B6_9PEZI</name>
<evidence type="ECO:0000313" key="4">
    <source>
        <dbReference type="Proteomes" id="UP000070501"/>
    </source>
</evidence>
<feature type="region of interest" description="Disordered" evidence="1">
    <location>
        <begin position="384"/>
        <end position="424"/>
    </location>
</feature>
<keyword evidence="4" id="KW-1185">Reference proteome</keyword>